<dbReference type="RefSeq" id="WP_150986850.1">
    <property type="nucleotide sequence ID" value="NZ_CP062803.1"/>
</dbReference>
<evidence type="ECO:0000313" key="2">
    <source>
        <dbReference type="Proteomes" id="UP000397656"/>
    </source>
</evidence>
<dbReference type="InterPro" id="IPR045662">
    <property type="entry name" value="DUF6388"/>
</dbReference>
<organism evidence="1 2">
    <name type="scientific">Cupriavidus basilensis</name>
    <dbReference type="NCBI Taxonomy" id="68895"/>
    <lineage>
        <taxon>Bacteria</taxon>
        <taxon>Pseudomonadati</taxon>
        <taxon>Pseudomonadota</taxon>
        <taxon>Betaproteobacteria</taxon>
        <taxon>Burkholderiales</taxon>
        <taxon>Burkholderiaceae</taxon>
        <taxon>Cupriavidus</taxon>
    </lineage>
</organism>
<accession>A0A643FTS7</accession>
<protein>
    <submittedName>
        <fullName evidence="1">Uncharacterized protein</fullName>
    </submittedName>
</protein>
<dbReference type="Proteomes" id="UP000397656">
    <property type="component" value="Chromosome 1"/>
</dbReference>
<dbReference type="AlphaFoldDB" id="A0A643FTS7"/>
<evidence type="ECO:0000313" key="1">
    <source>
        <dbReference type="EMBL" id="QOT75979.1"/>
    </source>
</evidence>
<name>A0A643FTS7_9BURK</name>
<sequence length="85" mass="9623">MTLSPERLQLAHERFLADNPEVVALLKFITPRHAQAVGMSVEAFQLSELERAIGREARLRCLTAEELLLVYLGERAAPAPRRQTR</sequence>
<proteinExistence type="predicted"/>
<dbReference type="Pfam" id="PF19925">
    <property type="entry name" value="DUF6388"/>
    <property type="match status" value="1"/>
</dbReference>
<gene>
    <name evidence="1" type="ORF">F7R26_017725</name>
</gene>
<dbReference type="GeneID" id="98402760"/>
<dbReference type="EMBL" id="CP062803">
    <property type="protein sequence ID" value="QOT75979.1"/>
    <property type="molecule type" value="Genomic_DNA"/>
</dbReference>
<reference evidence="1 2" key="1">
    <citation type="submission" date="2020-10" db="EMBL/GenBank/DDBJ databases">
        <title>Complete genome sequence of Cupriavidus basilensis CCUG 49340T.</title>
        <authorList>
            <person name="Salva-Serra F."/>
            <person name="Donoso R.A."/>
            <person name="Cho K.H."/>
            <person name="Yoo J.A."/>
            <person name="Lee K."/>
            <person name="Yoon S.-H."/>
            <person name="Perez-Pantoja D."/>
            <person name="Moore E.R.B."/>
        </authorList>
    </citation>
    <scope>NUCLEOTIDE SEQUENCE [LARGE SCALE GENOMIC DNA]</scope>
    <source>
        <strain evidence="2">CCUG 49340</strain>
    </source>
</reference>